<evidence type="ECO:0000256" key="7">
    <source>
        <dbReference type="ARBA" id="ARBA00023136"/>
    </source>
</evidence>
<comment type="subcellular location">
    <subcellularLocation>
        <location evidence="1">Cell membrane</location>
        <topology evidence="1">Multi-pass membrane protein</topology>
    </subcellularLocation>
</comment>
<dbReference type="GO" id="GO:0022857">
    <property type="term" value="F:transmembrane transporter activity"/>
    <property type="evidence" value="ECO:0007669"/>
    <property type="project" value="InterPro"/>
</dbReference>
<evidence type="ECO:0000256" key="6">
    <source>
        <dbReference type="ARBA" id="ARBA00022989"/>
    </source>
</evidence>
<dbReference type="Gene3D" id="1.10.3470.10">
    <property type="entry name" value="ABC transporter involved in vitamin B12 uptake, BtuC"/>
    <property type="match status" value="1"/>
</dbReference>
<evidence type="ECO:0000313" key="9">
    <source>
        <dbReference type="EMBL" id="XDI04650.1"/>
    </source>
</evidence>
<keyword evidence="4" id="KW-1003">Cell membrane</keyword>
<feature type="transmembrane region" description="Helical" evidence="8">
    <location>
        <begin position="253"/>
        <end position="281"/>
    </location>
</feature>
<dbReference type="PANTHER" id="PTHR30472">
    <property type="entry name" value="FERRIC ENTEROBACTIN TRANSPORT SYSTEM PERMEASE PROTEIN"/>
    <property type="match status" value="1"/>
</dbReference>
<feature type="transmembrane region" description="Helical" evidence="8">
    <location>
        <begin position="104"/>
        <end position="125"/>
    </location>
</feature>
<organism evidence="9">
    <name type="scientific">Herbiconiux sp. A18JL235</name>
    <dbReference type="NCBI Taxonomy" id="3152363"/>
    <lineage>
        <taxon>Bacteria</taxon>
        <taxon>Bacillati</taxon>
        <taxon>Actinomycetota</taxon>
        <taxon>Actinomycetes</taxon>
        <taxon>Micrococcales</taxon>
        <taxon>Microbacteriaceae</taxon>
        <taxon>Herbiconiux</taxon>
    </lineage>
</organism>
<dbReference type="PANTHER" id="PTHR30472:SF1">
    <property type="entry name" value="FE(3+) DICITRATE TRANSPORT SYSTEM PERMEASE PROTEIN FECC-RELATED"/>
    <property type="match status" value="1"/>
</dbReference>
<feature type="transmembrane region" description="Helical" evidence="8">
    <location>
        <begin position="320"/>
        <end position="338"/>
    </location>
</feature>
<evidence type="ECO:0000256" key="8">
    <source>
        <dbReference type="SAM" id="Phobius"/>
    </source>
</evidence>
<dbReference type="GO" id="GO:0033214">
    <property type="term" value="P:siderophore-iron import into cell"/>
    <property type="evidence" value="ECO:0007669"/>
    <property type="project" value="TreeGrafter"/>
</dbReference>
<accession>A0AB39BE42</accession>
<evidence type="ECO:0000256" key="2">
    <source>
        <dbReference type="ARBA" id="ARBA00007935"/>
    </source>
</evidence>
<dbReference type="Pfam" id="PF01032">
    <property type="entry name" value="FecCD"/>
    <property type="match status" value="1"/>
</dbReference>
<sequence length="346" mass="35046">MTPTPTLPQTVRRGPQARRRVLGTVIAAVALPAACLLSVLVGSRPLGVEAVVHALFTPTGSPTDTIVAELRVSRTVVALLVGAALGVAGTLIQALTRNPLGDPGILGVNAGAAFSVAIAVGAFGIGTATGYLWFAFVGALAVTVVVYLIGASGRRGVDPLRMTLAGVAVGAVLSGIITAVMLIDPVSFVKLRGWDAGSIVERGPDVYLPVLPFLAVGVALALALAAPLNALALGDDLASTLGARVARTRILTVVAITLLAGGATAMAGPILFVGLMVPYVARWIAGPDQRWTLGLSLVVGPTVLLLSDVLGRVVLAPGEVPVGVVTAFVGAPVLIAVVRRSRMRSL</sequence>
<keyword evidence="5 8" id="KW-0812">Transmembrane</keyword>
<feature type="transmembrane region" description="Helical" evidence="8">
    <location>
        <begin position="72"/>
        <end position="92"/>
    </location>
</feature>
<comment type="similarity">
    <text evidence="2">Belongs to the binding-protein-dependent transport system permease family. FecCD subfamily.</text>
</comment>
<evidence type="ECO:0000256" key="5">
    <source>
        <dbReference type="ARBA" id="ARBA00022692"/>
    </source>
</evidence>
<feature type="transmembrane region" description="Helical" evidence="8">
    <location>
        <begin position="162"/>
        <end position="183"/>
    </location>
</feature>
<feature type="transmembrane region" description="Helical" evidence="8">
    <location>
        <begin position="131"/>
        <end position="150"/>
    </location>
</feature>
<dbReference type="InterPro" id="IPR037294">
    <property type="entry name" value="ABC_BtuC-like"/>
</dbReference>
<dbReference type="CDD" id="cd06550">
    <property type="entry name" value="TM_ABC_iron-siderophores_like"/>
    <property type="match status" value="1"/>
</dbReference>
<dbReference type="InterPro" id="IPR000522">
    <property type="entry name" value="ABC_transptr_permease_BtuC"/>
</dbReference>
<dbReference type="RefSeq" id="WP_368497055.1">
    <property type="nucleotide sequence ID" value="NZ_CP162511.1"/>
</dbReference>
<name>A0AB39BE42_9MICO</name>
<protein>
    <submittedName>
        <fullName evidence="9">FecCD family ABC transporter permease</fullName>
    </submittedName>
</protein>
<dbReference type="EMBL" id="CP162511">
    <property type="protein sequence ID" value="XDI04650.1"/>
    <property type="molecule type" value="Genomic_DNA"/>
</dbReference>
<dbReference type="AlphaFoldDB" id="A0AB39BE42"/>
<dbReference type="SUPFAM" id="SSF81345">
    <property type="entry name" value="ABC transporter involved in vitamin B12 uptake, BtuC"/>
    <property type="match status" value="1"/>
</dbReference>
<gene>
    <name evidence="9" type="ORF">ABFY20_15090</name>
</gene>
<dbReference type="FunFam" id="1.10.3470.10:FF:000001">
    <property type="entry name" value="Vitamin B12 ABC transporter permease BtuC"/>
    <property type="match status" value="1"/>
</dbReference>
<keyword evidence="7 8" id="KW-0472">Membrane</keyword>
<keyword evidence="3" id="KW-0813">Transport</keyword>
<evidence type="ECO:0000256" key="4">
    <source>
        <dbReference type="ARBA" id="ARBA00022475"/>
    </source>
</evidence>
<evidence type="ECO:0000256" key="3">
    <source>
        <dbReference type="ARBA" id="ARBA00022448"/>
    </source>
</evidence>
<feature type="transmembrane region" description="Helical" evidence="8">
    <location>
        <begin position="210"/>
        <end position="232"/>
    </location>
</feature>
<feature type="transmembrane region" description="Helical" evidence="8">
    <location>
        <begin position="21"/>
        <end position="41"/>
    </location>
</feature>
<reference evidence="9" key="1">
    <citation type="submission" date="2024-05" db="EMBL/GenBank/DDBJ databases">
        <title>Herbiconiux sp. A18JL235.</title>
        <authorList>
            <person name="Zhang G."/>
        </authorList>
    </citation>
    <scope>NUCLEOTIDE SEQUENCE</scope>
    <source>
        <strain evidence="9">A18JL235</strain>
    </source>
</reference>
<dbReference type="GO" id="GO:0005886">
    <property type="term" value="C:plasma membrane"/>
    <property type="evidence" value="ECO:0007669"/>
    <property type="project" value="UniProtKB-SubCell"/>
</dbReference>
<keyword evidence="6 8" id="KW-1133">Transmembrane helix</keyword>
<proteinExistence type="inferred from homology"/>
<evidence type="ECO:0000256" key="1">
    <source>
        <dbReference type="ARBA" id="ARBA00004651"/>
    </source>
</evidence>